<dbReference type="PRINTS" id="PR00385">
    <property type="entry name" value="P450"/>
</dbReference>
<evidence type="ECO:0000256" key="5">
    <source>
        <dbReference type="ARBA" id="ARBA00022723"/>
    </source>
</evidence>
<evidence type="ECO:0000256" key="1">
    <source>
        <dbReference type="ARBA" id="ARBA00004167"/>
    </source>
</evidence>
<proteinExistence type="inferred from homology"/>
<protein>
    <recommendedName>
        <fullName evidence="16">Cytochrome P450</fullName>
    </recommendedName>
</protein>
<feature type="binding site" description="axial binding residue" evidence="11">
    <location>
        <position position="453"/>
    </location>
    <ligand>
        <name>heme</name>
        <dbReference type="ChEBI" id="CHEBI:30413"/>
    </ligand>
    <ligandPart>
        <name>Fe</name>
        <dbReference type="ChEBI" id="CHEBI:18248"/>
    </ligandPart>
</feature>
<dbReference type="GO" id="GO:0016705">
    <property type="term" value="F:oxidoreductase activity, acting on paired donors, with incorporation or reduction of molecular oxygen"/>
    <property type="evidence" value="ECO:0007669"/>
    <property type="project" value="InterPro"/>
</dbReference>
<keyword evidence="5 11" id="KW-0479">Metal-binding</keyword>
<keyword evidence="6 13" id="KW-1133">Transmembrane helix</keyword>
<evidence type="ECO:0000313" key="14">
    <source>
        <dbReference type="EMBL" id="KAF2302126.1"/>
    </source>
</evidence>
<dbReference type="AlphaFoldDB" id="A0A6A6LPY1"/>
<evidence type="ECO:0000256" key="8">
    <source>
        <dbReference type="ARBA" id="ARBA00023004"/>
    </source>
</evidence>
<feature type="transmembrane region" description="Helical" evidence="13">
    <location>
        <begin position="20"/>
        <end position="36"/>
    </location>
</feature>
<organism evidence="14 15">
    <name type="scientific">Hevea brasiliensis</name>
    <name type="common">Para rubber tree</name>
    <name type="synonym">Siphonia brasiliensis</name>
    <dbReference type="NCBI Taxonomy" id="3981"/>
    <lineage>
        <taxon>Eukaryota</taxon>
        <taxon>Viridiplantae</taxon>
        <taxon>Streptophyta</taxon>
        <taxon>Embryophyta</taxon>
        <taxon>Tracheophyta</taxon>
        <taxon>Spermatophyta</taxon>
        <taxon>Magnoliopsida</taxon>
        <taxon>eudicotyledons</taxon>
        <taxon>Gunneridae</taxon>
        <taxon>Pentapetalae</taxon>
        <taxon>rosids</taxon>
        <taxon>fabids</taxon>
        <taxon>Malpighiales</taxon>
        <taxon>Euphorbiaceae</taxon>
        <taxon>Crotonoideae</taxon>
        <taxon>Micrandreae</taxon>
        <taxon>Hevea</taxon>
    </lineage>
</organism>
<reference evidence="14 15" key="1">
    <citation type="journal article" date="2020" name="Mol. Plant">
        <title>The Chromosome-Based Rubber Tree Genome Provides New Insights into Spurge Genome Evolution and Rubber Biosynthesis.</title>
        <authorList>
            <person name="Liu J."/>
            <person name="Shi C."/>
            <person name="Shi C.C."/>
            <person name="Li W."/>
            <person name="Zhang Q.J."/>
            <person name="Zhang Y."/>
            <person name="Li K."/>
            <person name="Lu H.F."/>
            <person name="Shi C."/>
            <person name="Zhu S.T."/>
            <person name="Xiao Z.Y."/>
            <person name="Nan H."/>
            <person name="Yue Y."/>
            <person name="Zhu X.G."/>
            <person name="Wu Y."/>
            <person name="Hong X.N."/>
            <person name="Fan G.Y."/>
            <person name="Tong Y."/>
            <person name="Zhang D."/>
            <person name="Mao C.L."/>
            <person name="Liu Y.L."/>
            <person name="Hao S.J."/>
            <person name="Liu W.Q."/>
            <person name="Lv M.Q."/>
            <person name="Zhang H.B."/>
            <person name="Liu Y."/>
            <person name="Hu-Tang G.R."/>
            <person name="Wang J.P."/>
            <person name="Wang J.H."/>
            <person name="Sun Y.H."/>
            <person name="Ni S.B."/>
            <person name="Chen W.B."/>
            <person name="Zhang X.C."/>
            <person name="Jiao Y.N."/>
            <person name="Eichler E.E."/>
            <person name="Li G.H."/>
            <person name="Liu X."/>
            <person name="Gao L.Z."/>
        </authorList>
    </citation>
    <scope>NUCLEOTIDE SEQUENCE [LARGE SCALE GENOMIC DNA]</scope>
    <source>
        <strain evidence="15">cv. GT1</strain>
        <tissue evidence="14">Leaf</tissue>
    </source>
</reference>
<dbReference type="CDD" id="cd20653">
    <property type="entry name" value="CYP81"/>
    <property type="match status" value="1"/>
</dbReference>
<comment type="subcellular location">
    <subcellularLocation>
        <location evidence="1">Membrane</location>
        <topology evidence="1">Single-pass membrane protein</topology>
    </subcellularLocation>
</comment>
<dbReference type="EMBL" id="JAAGAX010000010">
    <property type="protein sequence ID" value="KAF2302126.1"/>
    <property type="molecule type" value="Genomic_DNA"/>
</dbReference>
<dbReference type="FunFam" id="1.10.630.10:FF:000023">
    <property type="entry name" value="Cytochrome P450 family protein"/>
    <property type="match status" value="1"/>
</dbReference>
<evidence type="ECO:0000256" key="10">
    <source>
        <dbReference type="ARBA" id="ARBA00023136"/>
    </source>
</evidence>
<comment type="similarity">
    <text evidence="2 12">Belongs to the cytochrome P450 family.</text>
</comment>
<sequence length="531" mass="60380">MLANLAKQSKNKEIMEDSVPYFFLSLLILFLVFKTFRSRKCYKNLPPSPPALPIIGHLRLLKPRMYRTLQSLAQEYGSIFSLRFGCRLVVVVSSSSAVEECFTKNDVILANRPKFLAGKHIAYNNTTIGQSSYGDHWRNLRRTVAIEIFSTARLNKFLSIRKDEITRLITKLSQRSLQDFAKVELKSLFKELTFNIIVRMIAGKRYYGEDVSDEEEARRFRELMVEVVSYIGASNPGDFLPILNWIDGGRFEKKLKSFGKRTDEFAQRLIDEHRSKKNNLDSMNTMIDHLLSSQESEADYHTDEIIKGLVLNMIFAGTDTTAVTLEWAMSNLLNHPQVLEKAKSELDFQIGQETLIDEPDISKLPFLQNIILETLRLCPAAPLLLPHLSNNECSIGGYVVPKNTMLLVNAWAIHRDPQMWDDALKFKPERFEIGQAEGYSCKFLPFGLGRRACPGMGLANRVLGFALGSMIQCFEWKKVGDKEIDMTEGTGLSMPKAEPLEAMCKARDIIHKKLPLSIIMPNKLLCTLNLV</sequence>
<name>A0A6A6LPY1_HEVBR</name>
<gene>
    <name evidence="14" type="ORF">GH714_032869</name>
</gene>
<dbReference type="PRINTS" id="PR00463">
    <property type="entry name" value="EP450I"/>
</dbReference>
<accession>A0A6A6LPY1</accession>
<keyword evidence="3 11" id="KW-0349">Heme</keyword>
<dbReference type="InterPro" id="IPR036396">
    <property type="entry name" value="Cyt_P450_sf"/>
</dbReference>
<comment type="caution">
    <text evidence="14">The sequence shown here is derived from an EMBL/GenBank/DDBJ whole genome shotgun (WGS) entry which is preliminary data.</text>
</comment>
<evidence type="ECO:0000256" key="11">
    <source>
        <dbReference type="PIRSR" id="PIRSR602401-1"/>
    </source>
</evidence>
<evidence type="ECO:0008006" key="16">
    <source>
        <dbReference type="Google" id="ProtNLM"/>
    </source>
</evidence>
<dbReference type="Gene3D" id="1.10.630.10">
    <property type="entry name" value="Cytochrome P450"/>
    <property type="match status" value="1"/>
</dbReference>
<evidence type="ECO:0000256" key="12">
    <source>
        <dbReference type="RuleBase" id="RU000461"/>
    </source>
</evidence>
<dbReference type="SUPFAM" id="SSF48264">
    <property type="entry name" value="Cytochrome P450"/>
    <property type="match status" value="1"/>
</dbReference>
<evidence type="ECO:0000256" key="4">
    <source>
        <dbReference type="ARBA" id="ARBA00022692"/>
    </source>
</evidence>
<dbReference type="PANTHER" id="PTHR47947:SF62">
    <property type="entry name" value="CYTOCHROME P450, FAMILY 81, SUBFAMILY D, POLYPEPTIDE 5"/>
    <property type="match status" value="1"/>
</dbReference>
<evidence type="ECO:0000256" key="13">
    <source>
        <dbReference type="SAM" id="Phobius"/>
    </source>
</evidence>
<dbReference type="InterPro" id="IPR002401">
    <property type="entry name" value="Cyt_P450_E_grp-I"/>
</dbReference>
<evidence type="ECO:0000313" key="15">
    <source>
        <dbReference type="Proteomes" id="UP000467840"/>
    </source>
</evidence>
<evidence type="ECO:0000256" key="9">
    <source>
        <dbReference type="ARBA" id="ARBA00023033"/>
    </source>
</evidence>
<dbReference type="GO" id="GO:0016020">
    <property type="term" value="C:membrane"/>
    <property type="evidence" value="ECO:0007669"/>
    <property type="project" value="UniProtKB-SubCell"/>
</dbReference>
<dbReference type="InterPro" id="IPR050651">
    <property type="entry name" value="Plant_Cytochrome_P450_Monoox"/>
</dbReference>
<comment type="cofactor">
    <cofactor evidence="11">
        <name>heme</name>
        <dbReference type="ChEBI" id="CHEBI:30413"/>
    </cofactor>
</comment>
<dbReference type="GO" id="GO:0004497">
    <property type="term" value="F:monooxygenase activity"/>
    <property type="evidence" value="ECO:0007669"/>
    <property type="project" value="UniProtKB-KW"/>
</dbReference>
<dbReference type="PANTHER" id="PTHR47947">
    <property type="entry name" value="CYTOCHROME P450 82C3-RELATED"/>
    <property type="match status" value="1"/>
</dbReference>
<dbReference type="GO" id="GO:0020037">
    <property type="term" value="F:heme binding"/>
    <property type="evidence" value="ECO:0007669"/>
    <property type="project" value="InterPro"/>
</dbReference>
<keyword evidence="9 12" id="KW-0503">Monooxygenase</keyword>
<keyword evidence="15" id="KW-1185">Reference proteome</keyword>
<dbReference type="PROSITE" id="PS00086">
    <property type="entry name" value="CYTOCHROME_P450"/>
    <property type="match status" value="1"/>
</dbReference>
<keyword evidence="4 13" id="KW-0812">Transmembrane</keyword>
<evidence type="ECO:0000256" key="3">
    <source>
        <dbReference type="ARBA" id="ARBA00022617"/>
    </source>
</evidence>
<dbReference type="InterPro" id="IPR001128">
    <property type="entry name" value="Cyt_P450"/>
</dbReference>
<evidence type="ECO:0000256" key="6">
    <source>
        <dbReference type="ARBA" id="ARBA00022989"/>
    </source>
</evidence>
<dbReference type="InterPro" id="IPR017972">
    <property type="entry name" value="Cyt_P450_CS"/>
</dbReference>
<keyword evidence="7 12" id="KW-0560">Oxidoreductase</keyword>
<dbReference type="Pfam" id="PF00067">
    <property type="entry name" value="p450"/>
    <property type="match status" value="1"/>
</dbReference>
<dbReference type="GO" id="GO:0005506">
    <property type="term" value="F:iron ion binding"/>
    <property type="evidence" value="ECO:0007669"/>
    <property type="project" value="InterPro"/>
</dbReference>
<keyword evidence="8 11" id="KW-0408">Iron</keyword>
<keyword evidence="10 13" id="KW-0472">Membrane</keyword>
<dbReference type="Proteomes" id="UP000467840">
    <property type="component" value="Chromosome 4"/>
</dbReference>
<evidence type="ECO:0000256" key="7">
    <source>
        <dbReference type="ARBA" id="ARBA00023002"/>
    </source>
</evidence>
<evidence type="ECO:0000256" key="2">
    <source>
        <dbReference type="ARBA" id="ARBA00010617"/>
    </source>
</evidence>